<dbReference type="GO" id="GO:0000978">
    <property type="term" value="F:RNA polymerase II cis-regulatory region sequence-specific DNA binding"/>
    <property type="evidence" value="ECO:0007669"/>
    <property type="project" value="TreeGrafter"/>
</dbReference>
<reference evidence="1 2" key="1">
    <citation type="submission" date="2018-11" db="EMBL/GenBank/DDBJ databases">
        <authorList>
            <consortium name="Pathogen Informatics"/>
        </authorList>
    </citation>
    <scope>NUCLEOTIDE SEQUENCE [LARGE SCALE GENOMIC DNA]</scope>
</reference>
<gene>
    <name evidence="1" type="ORF">CGOC_LOCUS10731</name>
</gene>
<dbReference type="Pfam" id="PF12251">
    <property type="entry name" value="SNAPC3"/>
    <property type="match status" value="1"/>
</dbReference>
<dbReference type="GO" id="GO:0003681">
    <property type="term" value="F:bent DNA binding"/>
    <property type="evidence" value="ECO:0007669"/>
    <property type="project" value="TreeGrafter"/>
</dbReference>
<keyword evidence="2" id="KW-1185">Reference proteome</keyword>
<dbReference type="EMBL" id="UYRV01112694">
    <property type="protein sequence ID" value="VDN27715.1"/>
    <property type="molecule type" value="Genomic_DNA"/>
</dbReference>
<name>A0A3P7ME39_CYLGO</name>
<dbReference type="GO" id="GO:0019185">
    <property type="term" value="C:snRNA-activating protein complex"/>
    <property type="evidence" value="ECO:0007669"/>
    <property type="project" value="TreeGrafter"/>
</dbReference>
<evidence type="ECO:0000313" key="1">
    <source>
        <dbReference type="EMBL" id="VDN27715.1"/>
    </source>
</evidence>
<accession>A0A3P7ME39</accession>
<dbReference type="Proteomes" id="UP000271889">
    <property type="component" value="Unassembled WGS sequence"/>
</dbReference>
<dbReference type="GO" id="GO:0042795">
    <property type="term" value="P:snRNA transcription by RNA polymerase II"/>
    <property type="evidence" value="ECO:0007669"/>
    <property type="project" value="TreeGrafter"/>
</dbReference>
<dbReference type="PANTHER" id="PTHR13421:SF22">
    <property type="entry name" value="SNRNA-ACTIVATING PROTEIN COMPLEX SUBUNIT 3"/>
    <property type="match status" value="1"/>
</dbReference>
<dbReference type="OrthoDB" id="9972728at2759"/>
<dbReference type="GO" id="GO:0042796">
    <property type="term" value="P:snRNA transcription by RNA polymerase III"/>
    <property type="evidence" value="ECO:0007669"/>
    <property type="project" value="TreeGrafter"/>
</dbReference>
<dbReference type="InterPro" id="IPR022042">
    <property type="entry name" value="snRNA-activating_su3"/>
</dbReference>
<sequence>MHLPCAKDIIIACTVIVPHNRILNSDELRNTRLLTAERKLILRGDSTLLSLRQKILCICDTVVELEDGKELEPVDQNKTHMLLYPSSFIFIHDTFYVDYSLPHSQDISAHMHNSRPIREFMARKKCFDPVTSRDIDGVKIIDLKLRSAVCVPTFRNLRTFTYLS</sequence>
<dbReference type="AlphaFoldDB" id="A0A3P7ME39"/>
<evidence type="ECO:0000313" key="2">
    <source>
        <dbReference type="Proteomes" id="UP000271889"/>
    </source>
</evidence>
<dbReference type="GO" id="GO:0001006">
    <property type="term" value="F:RNA polymerase III type 3 promoter sequence-specific DNA binding"/>
    <property type="evidence" value="ECO:0007669"/>
    <property type="project" value="TreeGrafter"/>
</dbReference>
<proteinExistence type="predicted"/>
<dbReference type="PANTHER" id="PTHR13421">
    <property type="entry name" value="SNRNA-ACTIVATING PROTEIN COMPLEX SUBUNIT 3"/>
    <property type="match status" value="1"/>
</dbReference>
<organism evidence="1 2">
    <name type="scientific">Cylicostephanus goldi</name>
    <name type="common">Nematode worm</name>
    <dbReference type="NCBI Taxonomy" id="71465"/>
    <lineage>
        <taxon>Eukaryota</taxon>
        <taxon>Metazoa</taxon>
        <taxon>Ecdysozoa</taxon>
        <taxon>Nematoda</taxon>
        <taxon>Chromadorea</taxon>
        <taxon>Rhabditida</taxon>
        <taxon>Rhabditina</taxon>
        <taxon>Rhabditomorpha</taxon>
        <taxon>Strongyloidea</taxon>
        <taxon>Strongylidae</taxon>
        <taxon>Cylicostephanus</taxon>
    </lineage>
</organism>
<dbReference type="GO" id="GO:0001046">
    <property type="term" value="F:core promoter sequence-specific DNA binding"/>
    <property type="evidence" value="ECO:0007669"/>
    <property type="project" value="TreeGrafter"/>
</dbReference>
<protein>
    <submittedName>
        <fullName evidence="1">Uncharacterized protein</fullName>
    </submittedName>
</protein>